<evidence type="ECO:0000313" key="1">
    <source>
        <dbReference type="EMBL" id="NNG51904.1"/>
    </source>
</evidence>
<dbReference type="EMBL" id="JABYQV010000019">
    <property type="protein sequence ID" value="NVP32817.1"/>
    <property type="molecule type" value="Genomic_DNA"/>
</dbReference>
<reference evidence="3 4" key="1">
    <citation type="submission" date="2020-05" db="EMBL/GenBank/DDBJ databases">
        <title>Draft Genome Sequences of Sphingomonas sp. Isolated from the International Space Station.</title>
        <authorList>
            <person name="Bijlani S."/>
            <person name="Singh N.K."/>
            <person name="Mason C.E."/>
            <person name="Wang C.C."/>
            <person name="Venkateswaran K."/>
        </authorList>
    </citation>
    <scope>NUCLEOTIDE SEQUENCE [LARGE SCALE GENOMIC DNA]</scope>
    <source>
        <strain evidence="1 4">IIF7SW-B5</strain>
        <strain evidence="2">ISS-IIF7SWP</strain>
    </source>
</reference>
<dbReference type="Pfam" id="PF09912">
    <property type="entry name" value="DUF2141"/>
    <property type="match status" value="1"/>
</dbReference>
<comment type="caution">
    <text evidence="2">The sequence shown here is derived from an EMBL/GenBank/DDBJ whole genome shotgun (WGS) entry which is preliminary data.</text>
</comment>
<evidence type="ECO:0000313" key="4">
    <source>
        <dbReference type="Proteomes" id="UP000557656"/>
    </source>
</evidence>
<dbReference type="EMBL" id="JABEOV010000004">
    <property type="protein sequence ID" value="NNG51904.1"/>
    <property type="molecule type" value="Genomic_DNA"/>
</dbReference>
<evidence type="ECO:0000313" key="3">
    <source>
        <dbReference type="Proteomes" id="UP000531581"/>
    </source>
</evidence>
<dbReference type="RefSeq" id="WP_170172113.1">
    <property type="nucleotide sequence ID" value="NZ_JABEOV010000004.1"/>
</dbReference>
<dbReference type="AlphaFoldDB" id="A0A7Y7QXZ9"/>
<keyword evidence="4" id="KW-1185">Reference proteome</keyword>
<organism evidence="2 3">
    <name type="scientific">Sphingomonas sanguinis</name>
    <dbReference type="NCBI Taxonomy" id="33051"/>
    <lineage>
        <taxon>Bacteria</taxon>
        <taxon>Pseudomonadati</taxon>
        <taxon>Pseudomonadota</taxon>
        <taxon>Alphaproteobacteria</taxon>
        <taxon>Sphingomonadales</taxon>
        <taxon>Sphingomonadaceae</taxon>
        <taxon>Sphingomonas</taxon>
    </lineage>
</organism>
<dbReference type="Proteomes" id="UP000557656">
    <property type="component" value="Unassembled WGS sequence"/>
</dbReference>
<name>A0A7Y7QXZ9_9SPHN</name>
<dbReference type="Proteomes" id="UP000531581">
    <property type="component" value="Unassembled WGS sequence"/>
</dbReference>
<proteinExistence type="predicted"/>
<sequence length="167" mass="17871">MSVLFLLAAQAMGSSPDLGKSAGRCRPAEDGSAFLVEIVGLKDRRGLLKLELYPDRDGDFLADDNVLLAAGKTFRRVEIPVPSSGPVDMCIRAPGPGRYAISILHDRDGDRRFALSNDGVGFAGNPKLGWSKPRANDASASVGSGLARIRIIMNYRRGLVSFGPIKD</sequence>
<protein>
    <submittedName>
        <fullName evidence="2">DUF2141 domain-containing protein</fullName>
    </submittedName>
</protein>
<accession>A0A7Y7QXZ9</accession>
<evidence type="ECO:0000313" key="2">
    <source>
        <dbReference type="EMBL" id="NVP32817.1"/>
    </source>
</evidence>
<dbReference type="InterPro" id="IPR018673">
    <property type="entry name" value="DUF2141"/>
</dbReference>
<gene>
    <name evidence="1" type="ORF">HKX05_00870</name>
    <name evidence="2" type="ORF">HLV41_17410</name>
</gene>